<dbReference type="AlphaFoldDB" id="A0A831W361"/>
<reference evidence="1" key="1">
    <citation type="journal article" date="2020" name="mSystems">
        <title>Genome- and Community-Level Interaction Insights into Carbon Utilization and Element Cycling Functions of Hydrothermarchaeota in Hydrothermal Sediment.</title>
        <authorList>
            <person name="Zhou Z."/>
            <person name="Liu Y."/>
            <person name="Xu W."/>
            <person name="Pan J."/>
            <person name="Luo Z.H."/>
            <person name="Li M."/>
        </authorList>
    </citation>
    <scope>NUCLEOTIDE SEQUENCE [LARGE SCALE GENOMIC DNA]</scope>
    <source>
        <strain evidence="1">HyVt-443</strain>
    </source>
</reference>
<comment type="caution">
    <text evidence="1">The sequence shown here is derived from an EMBL/GenBank/DDBJ whole genome shotgun (WGS) entry which is preliminary data.</text>
</comment>
<sequence>MRPSARFALFIGLLTTLLSLSLLDAGLRGGDAGDRIARMRRQVEALELTDLALFTEARYTRNPTQADWFTPFQDHPMALEHFPSGSLLQPPALLRRPR</sequence>
<name>A0A831W361_9GAMM</name>
<protein>
    <submittedName>
        <fullName evidence="1">Uncharacterized protein</fullName>
    </submittedName>
</protein>
<evidence type="ECO:0000313" key="1">
    <source>
        <dbReference type="EMBL" id="HEB96304.1"/>
    </source>
</evidence>
<organism evidence="1">
    <name type="scientific">Sedimenticola thiotaurini</name>
    <dbReference type="NCBI Taxonomy" id="1543721"/>
    <lineage>
        <taxon>Bacteria</taxon>
        <taxon>Pseudomonadati</taxon>
        <taxon>Pseudomonadota</taxon>
        <taxon>Gammaproteobacteria</taxon>
        <taxon>Chromatiales</taxon>
        <taxon>Sedimenticolaceae</taxon>
        <taxon>Sedimenticola</taxon>
    </lineage>
</organism>
<gene>
    <name evidence="1" type="ORF">ENI96_07720</name>
</gene>
<dbReference type="EMBL" id="DRKP01000085">
    <property type="protein sequence ID" value="HEB96304.1"/>
    <property type="molecule type" value="Genomic_DNA"/>
</dbReference>
<dbReference type="Proteomes" id="UP000886251">
    <property type="component" value="Unassembled WGS sequence"/>
</dbReference>
<accession>A0A831W361</accession>
<proteinExistence type="predicted"/>